<dbReference type="PANTHER" id="PTHR30600">
    <property type="entry name" value="CYTOCHROME C PEROXIDASE-RELATED"/>
    <property type="match status" value="1"/>
</dbReference>
<evidence type="ECO:0000256" key="1">
    <source>
        <dbReference type="ARBA" id="ARBA00022723"/>
    </source>
</evidence>
<dbReference type="Proteomes" id="UP001106592">
    <property type="component" value="Unassembled WGS sequence"/>
</dbReference>
<dbReference type="InterPro" id="IPR051395">
    <property type="entry name" value="Cytochrome_c_Peroxidase/MauG"/>
</dbReference>
<dbReference type="GO" id="GO:0009055">
    <property type="term" value="F:electron transfer activity"/>
    <property type="evidence" value="ECO:0007669"/>
    <property type="project" value="InterPro"/>
</dbReference>
<dbReference type="RefSeq" id="WP_217977894.1">
    <property type="nucleotide sequence ID" value="NZ_JAHTBI010000096.1"/>
</dbReference>
<dbReference type="Pfam" id="PF06537">
    <property type="entry name" value="DHOR"/>
    <property type="match status" value="1"/>
</dbReference>
<dbReference type="PIRSF" id="PIRSF028099">
    <property type="entry name" value="DUF1111"/>
    <property type="match status" value="1"/>
</dbReference>
<dbReference type="InterPro" id="IPR010538">
    <property type="entry name" value="DHOR"/>
</dbReference>
<accession>A0A9Q2XND5</accession>
<reference evidence="6" key="2">
    <citation type="journal article" date="2023" name="Plant Pathol.">
        <title>Dismantling and reorganizing Pseudomonas marginalis sensu#lato.</title>
        <authorList>
            <person name="Sawada H."/>
            <person name="Fujikawa T."/>
            <person name="Satou M."/>
        </authorList>
    </citation>
    <scope>NUCLEOTIDE SEQUENCE</scope>
    <source>
        <strain evidence="6">MAFF 301350</strain>
    </source>
</reference>
<sequence length="478" mass="52399">MNTVTPQWRRVPVFHLLALTLVGWLAGCGNPDAKPEPGEQLPGGSTTVQRFDKNAFSMPAANLTPLRRMDFFVGNAFFRGNWHVAQEGGHQRGRVGLGPLFNTDACQSCHIKDGRGFPPTEGSNQPALSSLVRLSIPATGQVEQLARLGAIPEPTYGLQLQDMAIENHVPEGRIHLRYQPHPIILVDGEQITLRKPLIDIRELGYGPLHPQTQMSLRVAPPMIGLGLLEAIRDIDIEHNAMQQAQAGGPVRGQVNQVWDDLHQRTTIGRFGWKAGQPNLDQQNAHAFAGDMGLTTRLLPSDDCSEHQTTCRQALQGGTPEVSDKVSAQVLFYTRTVGVPARRGVDEPRILEGKGVFHAAGCATCHRPSYVTGEHPVPELSGQRIFPYTDLLLHDMGDGLADHRSEFRADGRQWRTPPLWGLGLTATVSGHTQLLHDGRARSVLEAILWHGGEASQARDAVVAMDQKHRAALLMFLESL</sequence>
<dbReference type="GO" id="GO:0046872">
    <property type="term" value="F:metal ion binding"/>
    <property type="evidence" value="ECO:0007669"/>
    <property type="project" value="UniProtKB-KW"/>
</dbReference>
<dbReference type="PROSITE" id="PS51007">
    <property type="entry name" value="CYTC"/>
    <property type="match status" value="1"/>
</dbReference>
<reference evidence="6" key="1">
    <citation type="journal article" date="2022" name="Int. J. Syst. Evol. Microbiol.">
        <title>Pseudomonas aegrilactucae sp. nov. and Pseudomonas morbosilactucae sp. nov., pathogens causing bacterial rot of lettuce in Japan.</title>
        <authorList>
            <person name="Sawada H."/>
            <person name="Fujikawa T."/>
            <person name="Satou M."/>
        </authorList>
    </citation>
    <scope>NUCLEOTIDE SEQUENCE</scope>
    <source>
        <strain evidence="6">MAFF 301350</strain>
    </source>
</reference>
<gene>
    <name evidence="6" type="ORF">KUO17_23050</name>
</gene>
<dbReference type="GO" id="GO:0020037">
    <property type="term" value="F:heme binding"/>
    <property type="evidence" value="ECO:0007669"/>
    <property type="project" value="InterPro"/>
</dbReference>
<evidence type="ECO:0000313" key="6">
    <source>
        <dbReference type="EMBL" id="MBV6289873.1"/>
    </source>
</evidence>
<feature type="signal peptide" evidence="4">
    <location>
        <begin position="1"/>
        <end position="26"/>
    </location>
</feature>
<dbReference type="AlphaFoldDB" id="A0A9Q2XND5"/>
<comment type="caution">
    <text evidence="6">The sequence shown here is derived from an EMBL/GenBank/DDBJ whole genome shotgun (WGS) entry which is preliminary data.</text>
</comment>
<keyword evidence="3" id="KW-0349">Heme</keyword>
<evidence type="ECO:0000256" key="3">
    <source>
        <dbReference type="PROSITE-ProRule" id="PRU00433"/>
    </source>
</evidence>
<evidence type="ECO:0000259" key="5">
    <source>
        <dbReference type="PROSITE" id="PS51007"/>
    </source>
</evidence>
<evidence type="ECO:0000256" key="2">
    <source>
        <dbReference type="ARBA" id="ARBA00023004"/>
    </source>
</evidence>
<feature type="domain" description="Cytochrome c" evidence="5">
    <location>
        <begin position="347"/>
        <end position="478"/>
    </location>
</feature>
<keyword evidence="7" id="KW-1185">Reference proteome</keyword>
<evidence type="ECO:0000313" key="7">
    <source>
        <dbReference type="Proteomes" id="UP001106592"/>
    </source>
</evidence>
<protein>
    <submittedName>
        <fullName evidence="6">Thiol oxidoreductase</fullName>
    </submittedName>
</protein>
<dbReference type="EMBL" id="JAHTBI010000096">
    <property type="protein sequence ID" value="MBV6289873.1"/>
    <property type="molecule type" value="Genomic_DNA"/>
</dbReference>
<keyword evidence="4" id="KW-0732">Signal</keyword>
<proteinExistence type="predicted"/>
<dbReference type="PANTHER" id="PTHR30600:SF4">
    <property type="entry name" value="CYTOCHROME C DOMAIN-CONTAINING PROTEIN"/>
    <property type="match status" value="1"/>
</dbReference>
<dbReference type="GO" id="GO:0004130">
    <property type="term" value="F:cytochrome-c peroxidase activity"/>
    <property type="evidence" value="ECO:0007669"/>
    <property type="project" value="TreeGrafter"/>
</dbReference>
<keyword evidence="1 3" id="KW-0479">Metal-binding</keyword>
<name>A0A9Q2XND5_9PSED</name>
<evidence type="ECO:0000256" key="4">
    <source>
        <dbReference type="SAM" id="SignalP"/>
    </source>
</evidence>
<dbReference type="InterPro" id="IPR009056">
    <property type="entry name" value="Cyt_c-like_dom"/>
</dbReference>
<feature type="chain" id="PRO_5040196168" evidence="4">
    <location>
        <begin position="27"/>
        <end position="478"/>
    </location>
</feature>
<keyword evidence="2 3" id="KW-0408">Iron</keyword>
<organism evidence="6 7">
    <name type="scientific">Pseudomonas aegrilactucae</name>
    <dbReference type="NCBI Taxonomy" id="2854028"/>
    <lineage>
        <taxon>Bacteria</taxon>
        <taxon>Pseudomonadati</taxon>
        <taxon>Pseudomonadota</taxon>
        <taxon>Gammaproteobacteria</taxon>
        <taxon>Pseudomonadales</taxon>
        <taxon>Pseudomonadaceae</taxon>
        <taxon>Pseudomonas</taxon>
    </lineage>
</organism>